<feature type="region of interest" description="Disordered" evidence="8">
    <location>
        <begin position="1"/>
        <end position="21"/>
    </location>
</feature>
<evidence type="ECO:0000256" key="2">
    <source>
        <dbReference type="ARBA" id="ARBA00011981"/>
    </source>
</evidence>
<name>A0A3B5PTD3_XIPMA</name>
<keyword evidence="3" id="KW-0560">Oxidoreductase</keyword>
<evidence type="ECO:0000256" key="9">
    <source>
        <dbReference type="SAM" id="Phobius"/>
    </source>
</evidence>
<dbReference type="Ensembl" id="ENSXMAT00000035720.1">
    <property type="protein sequence ID" value="ENSXMAP00000022968.1"/>
    <property type="gene ID" value="ENSXMAG00000015851.2"/>
</dbReference>
<keyword evidence="9" id="KW-0812">Transmembrane</keyword>
<evidence type="ECO:0000256" key="5">
    <source>
        <dbReference type="ARBA" id="ARBA00047878"/>
    </source>
</evidence>
<dbReference type="FunFam" id="3.40.50.720:FF:000121">
    <property type="entry name" value="Prostaglandin reductase 2"/>
    <property type="match status" value="1"/>
</dbReference>
<dbReference type="SMART" id="SM00829">
    <property type="entry name" value="PKS_ER"/>
    <property type="match status" value="1"/>
</dbReference>
<proteinExistence type="inferred from homology"/>
<keyword evidence="9" id="KW-1133">Transmembrane helix</keyword>
<dbReference type="InterPro" id="IPR011032">
    <property type="entry name" value="GroES-like_sf"/>
</dbReference>
<keyword evidence="9" id="KW-0472">Membrane</keyword>
<reference evidence="12" key="2">
    <citation type="journal article" date="2013" name="Nat. Genet.">
        <title>The genome of the platyfish, Xiphophorus maculatus, provides insights into evolutionary adaptation and several complex traits.</title>
        <authorList>
            <person name="Schartl M."/>
            <person name="Walter R.B."/>
            <person name="Shen Y."/>
            <person name="Garcia T."/>
            <person name="Catchen J."/>
            <person name="Amores A."/>
            <person name="Braasch I."/>
            <person name="Chalopin D."/>
            <person name="Volff J.N."/>
            <person name="Lesch K.P."/>
            <person name="Bisazza A."/>
            <person name="Minx P."/>
            <person name="Hillier L."/>
            <person name="Wilson R.K."/>
            <person name="Fuerstenberg S."/>
            <person name="Boore J."/>
            <person name="Searle S."/>
            <person name="Postlethwait J.H."/>
            <person name="Warren W.C."/>
        </authorList>
    </citation>
    <scope>NUCLEOTIDE SEQUENCE [LARGE SCALE GENOMIC DNA]</scope>
    <source>
        <strain evidence="12">JP 163 A</strain>
    </source>
</reference>
<dbReference type="EC" id="1.3.1.48" evidence="2"/>
<dbReference type="GO" id="GO:0006693">
    <property type="term" value="P:prostaglandin metabolic process"/>
    <property type="evidence" value="ECO:0007669"/>
    <property type="project" value="TreeGrafter"/>
</dbReference>
<evidence type="ECO:0000256" key="8">
    <source>
        <dbReference type="SAM" id="MobiDB-lite"/>
    </source>
</evidence>
<dbReference type="GO" id="GO:0047522">
    <property type="term" value="F:15-oxoprostaglandin 13-reductase [NAD(P)+] activity"/>
    <property type="evidence" value="ECO:0007669"/>
    <property type="project" value="UniProtKB-EC"/>
</dbReference>
<dbReference type="InterPro" id="IPR013149">
    <property type="entry name" value="ADH-like_C"/>
</dbReference>
<feature type="domain" description="Enoyl reductase (ER)" evidence="10">
    <location>
        <begin position="18"/>
        <end position="342"/>
    </location>
</feature>
<dbReference type="InterPro" id="IPR020843">
    <property type="entry name" value="ER"/>
</dbReference>
<dbReference type="STRING" id="8083.ENSXMAP00000022968"/>
<evidence type="ECO:0000313" key="12">
    <source>
        <dbReference type="Proteomes" id="UP000002852"/>
    </source>
</evidence>
<dbReference type="SUPFAM" id="SSF51735">
    <property type="entry name" value="NAD(P)-binding Rossmann-fold domains"/>
    <property type="match status" value="1"/>
</dbReference>
<dbReference type="PANTHER" id="PTHR43205:SF5">
    <property type="entry name" value="PROSTAGLANDIN REDUCTASE 2"/>
    <property type="match status" value="1"/>
</dbReference>
<comment type="catalytic activity">
    <reaction evidence="7">
        <text>13,14-dihydro-15-oxo-prostaglandin E1 + NADP(+) = 15-oxoprostaglandin E1 + NADPH + H(+)</text>
        <dbReference type="Rhea" id="RHEA:50584"/>
        <dbReference type="ChEBI" id="CHEBI:15378"/>
        <dbReference type="ChEBI" id="CHEBI:57401"/>
        <dbReference type="ChEBI" id="CHEBI:57783"/>
        <dbReference type="ChEBI" id="CHEBI:58349"/>
        <dbReference type="ChEBI" id="CHEBI:133408"/>
    </reaction>
    <physiologicalReaction direction="right-to-left" evidence="7">
        <dbReference type="Rhea" id="RHEA:50586"/>
    </physiologicalReaction>
</comment>
<dbReference type="Pfam" id="PF00107">
    <property type="entry name" value="ADH_zinc_N"/>
    <property type="match status" value="1"/>
</dbReference>
<dbReference type="AlphaFoldDB" id="A0A3B5PTD3"/>
<accession>A0A3B5PTD3</accession>
<evidence type="ECO:0000313" key="11">
    <source>
        <dbReference type="Ensembl" id="ENSXMAP00000022968.1"/>
    </source>
</evidence>
<reference evidence="11" key="4">
    <citation type="submission" date="2025-09" db="UniProtKB">
        <authorList>
            <consortium name="Ensembl"/>
        </authorList>
    </citation>
    <scope>IDENTIFICATION</scope>
    <source>
        <strain evidence="11">JP 163 A</strain>
    </source>
</reference>
<evidence type="ECO:0000259" key="10">
    <source>
        <dbReference type="SMART" id="SM00829"/>
    </source>
</evidence>
<reference evidence="12" key="1">
    <citation type="submission" date="2012-01" db="EMBL/GenBank/DDBJ databases">
        <authorList>
            <person name="Walter R."/>
            <person name="Schartl M."/>
            <person name="Warren W."/>
        </authorList>
    </citation>
    <scope>NUCLEOTIDE SEQUENCE [LARGE SCALE GENOMIC DNA]</scope>
    <source>
        <strain evidence="12">JP 163 A</strain>
    </source>
</reference>
<evidence type="ECO:0000256" key="7">
    <source>
        <dbReference type="ARBA" id="ARBA00049070"/>
    </source>
</evidence>
<evidence type="ECO:0000256" key="4">
    <source>
        <dbReference type="ARBA" id="ARBA00033119"/>
    </source>
</evidence>
<evidence type="ECO:0000256" key="6">
    <source>
        <dbReference type="ARBA" id="ARBA00048290"/>
    </source>
</evidence>
<evidence type="ECO:0000256" key="3">
    <source>
        <dbReference type="ARBA" id="ARBA00023002"/>
    </source>
</evidence>
<reference evidence="11" key="3">
    <citation type="submission" date="2025-08" db="UniProtKB">
        <authorList>
            <consortium name="Ensembl"/>
        </authorList>
    </citation>
    <scope>IDENTIFICATION</scope>
    <source>
        <strain evidence="11">JP 163 A</strain>
    </source>
</reference>
<sequence>MQVQRVVLNSRPGNNGEPSPENFRLEQIHLTSDLEDGQVLVRTLYLSVDPYMRCRMNEDTGAGYLASWKLSECVDGGGVGVVESSRCSALTEGDVVTSFNWPWQTHAVMMGGGLQMVDPQMVDGHLSYFLGAVGMTGLTALLGVREKGHVTKGANQTMVVSGAAGACGSLAGQIGRLDGCAKVVGICGSDEKCKALVEDLGFSAAINYRSGDVSARLKETCPAGIDVYFDNVGGATSDAVIEQMNKGGHVILCGQISQYNKDVPYPPPLSDKTQEILQSRNITRERFMVLSYMSKAEAALSELSQLVKSAQIKVRKTTCPSECAPSSLVDAWRYFASSLQVLETVVNGIENMGGTQVKIYSALIFSWTFNIFFFSLFFLQLLFAP</sequence>
<dbReference type="GeneTree" id="ENSGT00940000156793"/>
<dbReference type="Gene3D" id="3.90.180.10">
    <property type="entry name" value="Medium-chain alcohol dehydrogenases, catalytic domain"/>
    <property type="match status" value="1"/>
</dbReference>
<dbReference type="InterPro" id="IPR036291">
    <property type="entry name" value="NAD(P)-bd_dom_sf"/>
</dbReference>
<organism evidence="11 12">
    <name type="scientific">Xiphophorus maculatus</name>
    <name type="common">Southern platyfish</name>
    <name type="synonym">Platypoecilus maculatus</name>
    <dbReference type="NCBI Taxonomy" id="8083"/>
    <lineage>
        <taxon>Eukaryota</taxon>
        <taxon>Metazoa</taxon>
        <taxon>Chordata</taxon>
        <taxon>Craniata</taxon>
        <taxon>Vertebrata</taxon>
        <taxon>Euteleostomi</taxon>
        <taxon>Actinopterygii</taxon>
        <taxon>Neopterygii</taxon>
        <taxon>Teleostei</taxon>
        <taxon>Neoteleostei</taxon>
        <taxon>Acanthomorphata</taxon>
        <taxon>Ovalentaria</taxon>
        <taxon>Atherinomorphae</taxon>
        <taxon>Cyprinodontiformes</taxon>
        <taxon>Poeciliidae</taxon>
        <taxon>Poeciliinae</taxon>
        <taxon>Xiphophorus</taxon>
    </lineage>
</organism>
<dbReference type="PANTHER" id="PTHR43205">
    <property type="entry name" value="PROSTAGLANDIN REDUCTASE"/>
    <property type="match status" value="1"/>
</dbReference>
<comment type="similarity">
    <text evidence="1">Belongs to the NADP-dependent oxidoreductase L4BD family.</text>
</comment>
<dbReference type="SUPFAM" id="SSF50129">
    <property type="entry name" value="GroES-like"/>
    <property type="match status" value="1"/>
</dbReference>
<dbReference type="Gene3D" id="3.40.50.720">
    <property type="entry name" value="NAD(P)-binding Rossmann-like Domain"/>
    <property type="match status" value="1"/>
</dbReference>
<dbReference type="Pfam" id="PF16884">
    <property type="entry name" value="ADH_N_2"/>
    <property type="match status" value="1"/>
</dbReference>
<comment type="catalytic activity">
    <reaction evidence="5">
        <text>13,14-dihydro-15-oxo-prostaglandin F1alpha + NADP(+) = 15-oxoprostaglandin F1alpha + NADPH + H(+)</text>
        <dbReference type="Rhea" id="RHEA:50592"/>
        <dbReference type="ChEBI" id="CHEBI:15378"/>
        <dbReference type="ChEBI" id="CHEBI:57783"/>
        <dbReference type="ChEBI" id="CHEBI:58349"/>
        <dbReference type="ChEBI" id="CHEBI:79072"/>
        <dbReference type="ChEBI" id="CHEBI:133411"/>
    </reaction>
    <physiologicalReaction direction="right-to-left" evidence="5">
        <dbReference type="Rhea" id="RHEA:50594"/>
    </physiologicalReaction>
</comment>
<dbReference type="Proteomes" id="UP000002852">
    <property type="component" value="Unassembled WGS sequence"/>
</dbReference>
<comment type="catalytic activity">
    <reaction evidence="6">
        <text>13,14-dihydro-15-oxo-PGF2alpha + NADP(+) = 15-oxoprostaglandin F2alpha + NADPH + H(+)</text>
        <dbReference type="Rhea" id="RHEA:50588"/>
        <dbReference type="ChEBI" id="CHEBI:15378"/>
        <dbReference type="ChEBI" id="CHEBI:57783"/>
        <dbReference type="ChEBI" id="CHEBI:58349"/>
        <dbReference type="ChEBI" id="CHEBI:133374"/>
        <dbReference type="ChEBI" id="CHEBI:133409"/>
    </reaction>
    <physiologicalReaction direction="right-to-left" evidence="6">
        <dbReference type="Rhea" id="RHEA:50590"/>
    </physiologicalReaction>
</comment>
<evidence type="ECO:0000256" key="1">
    <source>
        <dbReference type="ARBA" id="ARBA00010460"/>
    </source>
</evidence>
<dbReference type="InParanoid" id="A0A3B5PTD3"/>
<dbReference type="InterPro" id="IPR041694">
    <property type="entry name" value="ADH_N_2"/>
</dbReference>
<dbReference type="OMA" id="EEKCRYA"/>
<keyword evidence="12" id="KW-1185">Reference proteome</keyword>
<dbReference type="InterPro" id="IPR045010">
    <property type="entry name" value="MDR_fam"/>
</dbReference>
<feature type="transmembrane region" description="Helical" evidence="9">
    <location>
        <begin position="359"/>
        <end position="383"/>
    </location>
</feature>
<protein>
    <recommendedName>
        <fullName evidence="4">15-oxoprostaglandin 13-reductase</fullName>
        <ecNumber evidence="2">1.3.1.48</ecNumber>
    </recommendedName>
    <alternativeName>
        <fullName evidence="4">15-oxoprostaglandin 13-reductase</fullName>
    </alternativeName>
</protein>